<gene>
    <name evidence="1" type="ORF">ATCC19606_26330</name>
</gene>
<dbReference type="AlphaFoldDB" id="A0A6F8TH55"/>
<name>A0A6F8TH55_ACIBA</name>
<accession>A0A6F8TH55</accession>
<reference evidence="1" key="1">
    <citation type="submission" date="2020-03" db="EMBL/GenBank/DDBJ databases">
        <title>Complete genome sequence of Acinetobacter baumannii ATCC19606T, which is a model strain for tolerization of antimicrobial agents.</title>
        <authorList>
            <person name="Tsubouchi T."/>
            <person name="Suzuki M."/>
            <person name="Niki M."/>
            <person name="Oinuma K."/>
            <person name="Niki M."/>
            <person name="Shibayama K."/>
            <person name="Kakeya H."/>
            <person name="Kaneko Y."/>
        </authorList>
    </citation>
    <scope>NUCLEOTIDE SEQUENCE</scope>
    <source>
        <strain evidence="1">ATCC19606</strain>
    </source>
</reference>
<dbReference type="EMBL" id="AP022836">
    <property type="protein sequence ID" value="BCB00298.1"/>
    <property type="molecule type" value="Genomic_DNA"/>
</dbReference>
<proteinExistence type="predicted"/>
<sequence length="129" mass="15532">MCDIDNLNGKFVKYDQLYSINIYFDYFDGVYNLDMVLAKDLSDIYSEKIKIRFFNITNLCLNDVGNRFTQFCRMYIEKNLDGWDGVKYNLNQLEEDRILFKFLTLNCWKSNFYKIVNFSFGNLFSLYIN</sequence>
<organism evidence="1">
    <name type="scientific">Acinetobacter baumannii</name>
    <dbReference type="NCBI Taxonomy" id="470"/>
    <lineage>
        <taxon>Bacteria</taxon>
        <taxon>Pseudomonadati</taxon>
        <taxon>Pseudomonadota</taxon>
        <taxon>Gammaproteobacteria</taxon>
        <taxon>Moraxellales</taxon>
        <taxon>Moraxellaceae</taxon>
        <taxon>Acinetobacter</taxon>
        <taxon>Acinetobacter calcoaceticus/baumannii complex</taxon>
    </lineage>
</organism>
<protein>
    <submittedName>
        <fullName evidence="1">Uncharacterized protein</fullName>
    </submittedName>
</protein>
<evidence type="ECO:0000313" key="1">
    <source>
        <dbReference type="EMBL" id="BCB00298.1"/>
    </source>
</evidence>